<dbReference type="EMBL" id="JBHSTE010000002">
    <property type="protein sequence ID" value="MFC6332242.1"/>
    <property type="molecule type" value="Genomic_DNA"/>
</dbReference>
<organism evidence="1 2">
    <name type="scientific">Paenibacillus septentrionalis</name>
    <dbReference type="NCBI Taxonomy" id="429342"/>
    <lineage>
        <taxon>Bacteria</taxon>
        <taxon>Bacillati</taxon>
        <taxon>Bacillota</taxon>
        <taxon>Bacilli</taxon>
        <taxon>Bacillales</taxon>
        <taxon>Paenibacillaceae</taxon>
        <taxon>Paenibacillus</taxon>
    </lineage>
</organism>
<accession>A0ABW1V0I4</accession>
<evidence type="ECO:0000313" key="2">
    <source>
        <dbReference type="Proteomes" id="UP001596233"/>
    </source>
</evidence>
<name>A0ABW1V0I4_9BACL</name>
<evidence type="ECO:0000313" key="1">
    <source>
        <dbReference type="EMBL" id="MFC6332242.1"/>
    </source>
</evidence>
<dbReference type="Proteomes" id="UP001596233">
    <property type="component" value="Unassembled WGS sequence"/>
</dbReference>
<sequence length="179" mass="20061">MKDMKLKPMAVAFAICLVLLIGGGFTYQYVAQEKPLNQSLSQANYSHIELTGNKNEGYKVQLDILDEQPLHEAVAEAKKLLGEHGIGEGSYTVELKQEQTALSEVWEAYLFDIAEIMANQRYSELPELMNRIEEAHAHVDATTSVDEQYIYISLIADGQRLDKLLPLDGGTMGVWNNEK</sequence>
<dbReference type="RefSeq" id="WP_379232398.1">
    <property type="nucleotide sequence ID" value="NZ_JBHSTE010000002.1"/>
</dbReference>
<proteinExistence type="predicted"/>
<keyword evidence="2" id="KW-1185">Reference proteome</keyword>
<protein>
    <submittedName>
        <fullName evidence="1">Uncharacterized protein</fullName>
    </submittedName>
</protein>
<reference evidence="2" key="1">
    <citation type="journal article" date="2019" name="Int. J. Syst. Evol. Microbiol.">
        <title>The Global Catalogue of Microorganisms (GCM) 10K type strain sequencing project: providing services to taxonomists for standard genome sequencing and annotation.</title>
        <authorList>
            <consortium name="The Broad Institute Genomics Platform"/>
            <consortium name="The Broad Institute Genome Sequencing Center for Infectious Disease"/>
            <person name="Wu L."/>
            <person name="Ma J."/>
        </authorList>
    </citation>
    <scope>NUCLEOTIDE SEQUENCE [LARGE SCALE GENOMIC DNA]</scope>
    <source>
        <strain evidence="2">PCU 280</strain>
    </source>
</reference>
<gene>
    <name evidence="1" type="ORF">ACFP56_06370</name>
</gene>
<comment type="caution">
    <text evidence="1">The sequence shown here is derived from an EMBL/GenBank/DDBJ whole genome shotgun (WGS) entry which is preliminary data.</text>
</comment>